<dbReference type="HOGENOM" id="CLU_2170659_0_0_1"/>
<dbReference type="AlphaFoldDB" id="A0A067MWY4"/>
<proteinExistence type="predicted"/>
<reference evidence="2" key="1">
    <citation type="journal article" date="2014" name="Proc. Natl. Acad. Sci. U.S.A.">
        <title>Extensive sampling of basidiomycete genomes demonstrates inadequacy of the white-rot/brown-rot paradigm for wood decay fungi.</title>
        <authorList>
            <person name="Riley R."/>
            <person name="Salamov A.A."/>
            <person name="Brown D.W."/>
            <person name="Nagy L.G."/>
            <person name="Floudas D."/>
            <person name="Held B.W."/>
            <person name="Levasseur A."/>
            <person name="Lombard V."/>
            <person name="Morin E."/>
            <person name="Otillar R."/>
            <person name="Lindquist E.A."/>
            <person name="Sun H."/>
            <person name="LaButti K.M."/>
            <person name="Schmutz J."/>
            <person name="Jabbour D."/>
            <person name="Luo H."/>
            <person name="Baker S.E."/>
            <person name="Pisabarro A.G."/>
            <person name="Walton J.D."/>
            <person name="Blanchette R.A."/>
            <person name="Henrissat B."/>
            <person name="Martin F."/>
            <person name="Cullen D."/>
            <person name="Hibbett D.S."/>
            <person name="Grigoriev I.V."/>
        </authorList>
    </citation>
    <scope>NUCLEOTIDE SEQUENCE [LARGE SCALE GENOMIC DNA]</scope>
    <source>
        <strain evidence="2">FD-172 SS1</strain>
    </source>
</reference>
<sequence>MSDFGAHTRPTRFHTDTRTLQGFRHLLTHYNHFEGIQVSDNLAVHLYTRQKRDRSFRGARKGAIRYLLLHGLKGQGTSYGYRTNDVARDRRLPAFTIQATPRQQHRKPAA</sequence>
<dbReference type="EMBL" id="KL198019">
    <property type="protein sequence ID" value="KDQ19210.1"/>
    <property type="molecule type" value="Genomic_DNA"/>
</dbReference>
<evidence type="ECO:0000313" key="1">
    <source>
        <dbReference type="EMBL" id="KDQ19210.1"/>
    </source>
</evidence>
<dbReference type="Proteomes" id="UP000027195">
    <property type="component" value="Unassembled WGS sequence"/>
</dbReference>
<protein>
    <submittedName>
        <fullName evidence="1">Uncharacterized protein</fullName>
    </submittedName>
</protein>
<gene>
    <name evidence="1" type="ORF">BOTBODRAFT_432738</name>
</gene>
<accession>A0A067MWY4</accession>
<dbReference type="InParanoid" id="A0A067MWY4"/>
<evidence type="ECO:0000313" key="2">
    <source>
        <dbReference type="Proteomes" id="UP000027195"/>
    </source>
</evidence>
<organism evidence="1 2">
    <name type="scientific">Botryobasidium botryosum (strain FD-172 SS1)</name>
    <dbReference type="NCBI Taxonomy" id="930990"/>
    <lineage>
        <taxon>Eukaryota</taxon>
        <taxon>Fungi</taxon>
        <taxon>Dikarya</taxon>
        <taxon>Basidiomycota</taxon>
        <taxon>Agaricomycotina</taxon>
        <taxon>Agaricomycetes</taxon>
        <taxon>Cantharellales</taxon>
        <taxon>Botryobasidiaceae</taxon>
        <taxon>Botryobasidium</taxon>
    </lineage>
</organism>
<keyword evidence="2" id="KW-1185">Reference proteome</keyword>
<name>A0A067MWY4_BOTB1</name>